<dbReference type="InterPro" id="IPR046533">
    <property type="entry name" value="DUF6598"/>
</dbReference>
<dbReference type="PANTHER" id="PTHR11956:SF5">
    <property type="entry name" value="ARGININE--TRNA LIGASE, CYTOPLASMIC"/>
    <property type="match status" value="1"/>
</dbReference>
<keyword evidence="4" id="KW-0436">Ligase</keyword>
<dbReference type="Pfam" id="PF20241">
    <property type="entry name" value="DUF6598"/>
    <property type="match status" value="1"/>
</dbReference>
<evidence type="ECO:0000259" key="3">
    <source>
        <dbReference type="SMART" id="SM00836"/>
    </source>
</evidence>
<dbReference type="InterPro" id="IPR036695">
    <property type="entry name" value="Arg-tRNA-synth_N_sf"/>
</dbReference>
<evidence type="ECO:0000256" key="2">
    <source>
        <dbReference type="ARBA" id="ARBA00049339"/>
    </source>
</evidence>
<evidence type="ECO:0000313" key="4">
    <source>
        <dbReference type="EMBL" id="PWA86902.1"/>
    </source>
</evidence>
<dbReference type="Gene3D" id="1.10.730.10">
    <property type="entry name" value="Isoleucyl-tRNA Synthetase, Domain 1"/>
    <property type="match status" value="1"/>
</dbReference>
<evidence type="ECO:0000313" key="5">
    <source>
        <dbReference type="Proteomes" id="UP000245207"/>
    </source>
</evidence>
<accession>A0A2U1PMF8</accession>
<dbReference type="InterPro" id="IPR008909">
    <property type="entry name" value="DALR_anticod-bd"/>
</dbReference>
<dbReference type="GO" id="GO:0006420">
    <property type="term" value="P:arginyl-tRNA aminoacylation"/>
    <property type="evidence" value="ECO:0007669"/>
    <property type="project" value="InterPro"/>
</dbReference>
<dbReference type="GO" id="GO:0005737">
    <property type="term" value="C:cytoplasm"/>
    <property type="evidence" value="ECO:0007669"/>
    <property type="project" value="InterPro"/>
</dbReference>
<dbReference type="OrthoDB" id="68056at2759"/>
<dbReference type="AlphaFoldDB" id="A0A2U1PMF8"/>
<feature type="domain" description="DALR anticodon binding" evidence="3">
    <location>
        <begin position="129"/>
        <end position="251"/>
    </location>
</feature>
<dbReference type="GO" id="GO:0005524">
    <property type="term" value="F:ATP binding"/>
    <property type="evidence" value="ECO:0007669"/>
    <property type="project" value="InterPro"/>
</dbReference>
<dbReference type="InterPro" id="IPR009080">
    <property type="entry name" value="tRNAsynth_Ia_anticodon-bd"/>
</dbReference>
<gene>
    <name evidence="4" type="ORF">CTI12_AA135130</name>
</gene>
<proteinExistence type="predicted"/>
<dbReference type="Gene3D" id="3.30.1360.70">
    <property type="entry name" value="Arginyl tRNA synthetase N-terminal domain"/>
    <property type="match status" value="1"/>
</dbReference>
<dbReference type="EC" id="6.1.1.19" evidence="1"/>
<comment type="catalytic activity">
    <reaction evidence="2">
        <text>tRNA(Arg) + L-arginine + ATP = L-arginyl-tRNA(Arg) + AMP + diphosphate</text>
        <dbReference type="Rhea" id="RHEA:20301"/>
        <dbReference type="Rhea" id="RHEA-COMP:9658"/>
        <dbReference type="Rhea" id="RHEA-COMP:9673"/>
        <dbReference type="ChEBI" id="CHEBI:30616"/>
        <dbReference type="ChEBI" id="CHEBI:32682"/>
        <dbReference type="ChEBI" id="CHEBI:33019"/>
        <dbReference type="ChEBI" id="CHEBI:78442"/>
        <dbReference type="ChEBI" id="CHEBI:78513"/>
        <dbReference type="ChEBI" id="CHEBI:456215"/>
        <dbReference type="EC" id="6.1.1.19"/>
    </reaction>
</comment>
<dbReference type="EMBL" id="PKPP01000968">
    <property type="protein sequence ID" value="PWA86902.1"/>
    <property type="molecule type" value="Genomic_DNA"/>
</dbReference>
<dbReference type="STRING" id="35608.A0A2U1PMF8"/>
<dbReference type="Pfam" id="PF05746">
    <property type="entry name" value="DALR_1"/>
    <property type="match status" value="1"/>
</dbReference>
<dbReference type="GO" id="GO:0004814">
    <property type="term" value="F:arginine-tRNA ligase activity"/>
    <property type="evidence" value="ECO:0007669"/>
    <property type="project" value="UniProtKB-EC"/>
</dbReference>
<protein>
    <recommendedName>
        <fullName evidence="1">arginine--tRNA ligase</fullName>
        <ecNumber evidence="1">6.1.1.19</ecNumber>
    </recommendedName>
</protein>
<dbReference type="PANTHER" id="PTHR11956">
    <property type="entry name" value="ARGINYL-TRNA SYNTHETASE"/>
    <property type="match status" value="1"/>
</dbReference>
<sequence length="591" mass="67926">MAASGTGLDDKRWNFEQEIRDVFNASLKRSFPELKEEEAVIYDSQLGTPGDFNCQNVLTIWPKLRKSPELRETYPNIKTPRDIGEVIKKNLPTYVRDMMDEEPSVEDVGFVTLSLSREWLAKGNTFIYLLHCLAEIHRVTNDSQKDINGLKNASELIFEKYEGWEEGEERMLEFHLLEFPEVLEESCLSLLPHMMCKYLYDLTKKYHSYNDFMRKAGPVAETSRLLLCEATAVVMKKCFQVLWITPDIEYLYQPKLLNLLRYTKPPMDVSAPVTEKVGVEVGVEPDRTKQKMAEIEQKAKTPLDLEIVDRFITPFVSGARDPLRKSRFEVFSIRPFITDSRFENGKLFGLISVSDKCGLRSNGGCHLFEPDLPYVSLFNLEWCDPINIRQAQVVYLDNPSSRSVPFSSYMKIHMELYVTTESRDDCFQLCKRNKKMDLKSFWGEKSSSKCGRLNVKGEDGRTMVHYILLKDAIDIALEVTFKVDPNRKVYGSIFAYYGGEFSYDCHHDTQDCYMALLFRSFLTVGPLSLKRSILAVPKNASLKIKAHLVDVGTNEVILSGCYEFLQGRSNGILPGFDWADCSLDLKVVWKY</sequence>
<dbReference type="Proteomes" id="UP000245207">
    <property type="component" value="Unassembled WGS sequence"/>
</dbReference>
<keyword evidence="5" id="KW-1185">Reference proteome</keyword>
<evidence type="ECO:0000256" key="1">
    <source>
        <dbReference type="ARBA" id="ARBA00012837"/>
    </source>
</evidence>
<dbReference type="InterPro" id="IPR001278">
    <property type="entry name" value="Arg-tRNA-ligase"/>
</dbReference>
<organism evidence="4 5">
    <name type="scientific">Artemisia annua</name>
    <name type="common">Sweet wormwood</name>
    <dbReference type="NCBI Taxonomy" id="35608"/>
    <lineage>
        <taxon>Eukaryota</taxon>
        <taxon>Viridiplantae</taxon>
        <taxon>Streptophyta</taxon>
        <taxon>Embryophyta</taxon>
        <taxon>Tracheophyta</taxon>
        <taxon>Spermatophyta</taxon>
        <taxon>Magnoliopsida</taxon>
        <taxon>eudicotyledons</taxon>
        <taxon>Gunneridae</taxon>
        <taxon>Pentapetalae</taxon>
        <taxon>asterids</taxon>
        <taxon>campanulids</taxon>
        <taxon>Asterales</taxon>
        <taxon>Asteraceae</taxon>
        <taxon>Asteroideae</taxon>
        <taxon>Anthemideae</taxon>
        <taxon>Artemisiinae</taxon>
        <taxon>Artemisia</taxon>
    </lineage>
</organism>
<dbReference type="SMART" id="SM00836">
    <property type="entry name" value="DALR_1"/>
    <property type="match status" value="1"/>
</dbReference>
<dbReference type="SUPFAM" id="SSF47323">
    <property type="entry name" value="Anticodon-binding domain of a subclass of class I aminoacyl-tRNA synthetases"/>
    <property type="match status" value="1"/>
</dbReference>
<comment type="caution">
    <text evidence="4">The sequence shown here is derived from an EMBL/GenBank/DDBJ whole genome shotgun (WGS) entry which is preliminary data.</text>
</comment>
<reference evidence="4 5" key="1">
    <citation type="journal article" date="2018" name="Mol. Plant">
        <title>The genome of Artemisia annua provides insight into the evolution of Asteraceae family and artemisinin biosynthesis.</title>
        <authorList>
            <person name="Shen Q."/>
            <person name="Zhang L."/>
            <person name="Liao Z."/>
            <person name="Wang S."/>
            <person name="Yan T."/>
            <person name="Shi P."/>
            <person name="Liu M."/>
            <person name="Fu X."/>
            <person name="Pan Q."/>
            <person name="Wang Y."/>
            <person name="Lv Z."/>
            <person name="Lu X."/>
            <person name="Zhang F."/>
            <person name="Jiang W."/>
            <person name="Ma Y."/>
            <person name="Chen M."/>
            <person name="Hao X."/>
            <person name="Li L."/>
            <person name="Tang Y."/>
            <person name="Lv G."/>
            <person name="Zhou Y."/>
            <person name="Sun X."/>
            <person name="Brodelius P.E."/>
            <person name="Rose J.K.C."/>
            <person name="Tang K."/>
        </authorList>
    </citation>
    <scope>NUCLEOTIDE SEQUENCE [LARGE SCALE GENOMIC DNA]</scope>
    <source>
        <strain evidence="5">cv. Huhao1</strain>
        <tissue evidence="4">Leaf</tissue>
    </source>
</reference>
<keyword evidence="4" id="KW-0030">Aminoacyl-tRNA synthetase</keyword>
<name>A0A2U1PMF8_ARTAN</name>